<feature type="binding site" evidence="5">
    <location>
        <position position="62"/>
    </location>
    <ligand>
        <name>Zn(2+)</name>
        <dbReference type="ChEBI" id="CHEBI:29105"/>
    </ligand>
</feature>
<comment type="caution">
    <text evidence="9">The sequence shown here is derived from an EMBL/GenBank/DDBJ whole genome shotgun (WGS) entry which is preliminary data.</text>
</comment>
<gene>
    <name evidence="5 9" type="primary">astE</name>
    <name evidence="9" type="ORF">QTP81_11240</name>
</gene>
<comment type="cofactor">
    <cofactor evidence="5">
        <name>Zn(2+)</name>
        <dbReference type="ChEBI" id="CHEBI:29105"/>
    </cofactor>
    <text evidence="5">Binds 1 zinc ion per subunit.</text>
</comment>
<dbReference type="PIRSF" id="PIRSF017020">
    <property type="entry name" value="AstE"/>
    <property type="match status" value="1"/>
</dbReference>
<keyword evidence="4 5" id="KW-0862">Zinc</keyword>
<dbReference type="Gene3D" id="3.40.630.10">
    <property type="entry name" value="Zn peptidases"/>
    <property type="match status" value="1"/>
</dbReference>
<dbReference type="InterPro" id="IPR055438">
    <property type="entry name" value="AstE_AspA_cat"/>
</dbReference>
<comment type="function">
    <text evidence="5">Transforms N(2)-succinylglutamate into succinate and glutamate.</text>
</comment>
<comment type="pathway">
    <text evidence="5">Amino-acid degradation; L-arginine degradation via AST pathway; L-glutamate and succinate from L-arginine: step 5/5.</text>
</comment>
<dbReference type="Proteomes" id="UP001234343">
    <property type="component" value="Unassembled WGS sequence"/>
</dbReference>
<name>A0ABT7SYB4_9ALTE</name>
<dbReference type="InterPro" id="IPR050178">
    <property type="entry name" value="AspA/AstE_fam"/>
</dbReference>
<dbReference type="CDD" id="cd03855">
    <property type="entry name" value="M14_ASTE"/>
    <property type="match status" value="1"/>
</dbReference>
<dbReference type="PANTHER" id="PTHR15162:SF7">
    <property type="entry name" value="SUCCINYLGLUTAMATE DESUCCINYLASE"/>
    <property type="match status" value="1"/>
</dbReference>
<dbReference type="PANTHER" id="PTHR15162">
    <property type="entry name" value="ASPARTOACYLASE"/>
    <property type="match status" value="1"/>
</dbReference>
<dbReference type="SUPFAM" id="SSF53187">
    <property type="entry name" value="Zn-dependent exopeptidases"/>
    <property type="match status" value="1"/>
</dbReference>
<evidence type="ECO:0000256" key="3">
    <source>
        <dbReference type="ARBA" id="ARBA00022801"/>
    </source>
</evidence>
<dbReference type="GO" id="GO:0009017">
    <property type="term" value="F:succinylglutamate desuccinylase activity"/>
    <property type="evidence" value="ECO:0007669"/>
    <property type="project" value="UniProtKB-EC"/>
</dbReference>
<accession>A0ABT7SYB4</accession>
<evidence type="ECO:0000256" key="1">
    <source>
        <dbReference type="ARBA" id="ARBA00022503"/>
    </source>
</evidence>
<keyword evidence="2 5" id="KW-0479">Metal-binding</keyword>
<comment type="similarity">
    <text evidence="5">Belongs to the AspA/AstE family. Succinylglutamate desuccinylase subfamily.</text>
</comment>
<keyword evidence="3 5" id="KW-0378">Hydrolase</keyword>
<evidence type="ECO:0000313" key="9">
    <source>
        <dbReference type="EMBL" id="MDM7861172.1"/>
    </source>
</evidence>
<dbReference type="Pfam" id="PF04952">
    <property type="entry name" value="AstE_AspA_hybrid"/>
    <property type="match status" value="1"/>
</dbReference>
<dbReference type="NCBIfam" id="NF003706">
    <property type="entry name" value="PRK05324.1"/>
    <property type="match status" value="1"/>
</dbReference>
<organism evidence="9 10">
    <name type="scientific">Alteromonas arenosi</name>
    <dbReference type="NCBI Taxonomy" id="3055817"/>
    <lineage>
        <taxon>Bacteria</taxon>
        <taxon>Pseudomonadati</taxon>
        <taxon>Pseudomonadota</taxon>
        <taxon>Gammaproteobacteria</taxon>
        <taxon>Alteromonadales</taxon>
        <taxon>Alteromonadaceae</taxon>
        <taxon>Alteromonas/Salinimonas group</taxon>
        <taxon>Alteromonas</taxon>
    </lineage>
</organism>
<dbReference type="NCBIfam" id="TIGR03242">
    <property type="entry name" value="arg_catab_astE"/>
    <property type="match status" value="1"/>
</dbReference>
<protein>
    <recommendedName>
        <fullName evidence="5 6">Succinylglutamate desuccinylase</fullName>
        <ecNumber evidence="5 6">3.5.1.96</ecNumber>
    </recommendedName>
</protein>
<dbReference type="EC" id="3.5.1.96" evidence="5 6"/>
<reference evidence="9 10" key="1">
    <citation type="submission" date="2023-06" db="EMBL/GenBank/DDBJ databases">
        <title>Alteromonas sp. ASW11-36 isolated from intertidal sand.</title>
        <authorList>
            <person name="Li Y."/>
        </authorList>
    </citation>
    <scope>NUCLEOTIDE SEQUENCE [LARGE SCALE GENOMIC DNA]</scope>
    <source>
        <strain evidence="9 10">ASW11-36</strain>
    </source>
</reference>
<keyword evidence="10" id="KW-1185">Reference proteome</keyword>
<dbReference type="Pfam" id="PF24827">
    <property type="entry name" value="AstE_AspA_cat"/>
    <property type="match status" value="1"/>
</dbReference>
<dbReference type="EMBL" id="JAUCBP010000007">
    <property type="protein sequence ID" value="MDM7861172.1"/>
    <property type="molecule type" value="Genomic_DNA"/>
</dbReference>
<evidence type="ECO:0000259" key="7">
    <source>
        <dbReference type="Pfam" id="PF04952"/>
    </source>
</evidence>
<proteinExistence type="inferred from homology"/>
<evidence type="ECO:0000256" key="5">
    <source>
        <dbReference type="HAMAP-Rule" id="MF_00767"/>
    </source>
</evidence>
<dbReference type="InterPro" id="IPR007036">
    <property type="entry name" value="Aste_AspA_hybrid_dom"/>
</dbReference>
<feature type="binding site" evidence="5">
    <location>
        <position position="65"/>
    </location>
    <ligand>
        <name>Zn(2+)</name>
        <dbReference type="ChEBI" id="CHEBI:29105"/>
    </ligand>
</feature>
<dbReference type="InterPro" id="IPR016681">
    <property type="entry name" value="SuccinylGlu_desuccinylase"/>
</dbReference>
<keyword evidence="1 5" id="KW-0056">Arginine metabolism</keyword>
<evidence type="ECO:0000256" key="2">
    <source>
        <dbReference type="ARBA" id="ARBA00022723"/>
    </source>
</evidence>
<evidence type="ECO:0000256" key="6">
    <source>
        <dbReference type="NCBIfam" id="TIGR03242"/>
    </source>
</evidence>
<evidence type="ECO:0000259" key="8">
    <source>
        <dbReference type="Pfam" id="PF24827"/>
    </source>
</evidence>
<feature type="domain" description="Succinylglutamate desuccinylase/Aspartoacylase catalytic" evidence="8">
    <location>
        <begin position="52"/>
        <end position="248"/>
    </location>
</feature>
<dbReference type="HAMAP" id="MF_00767">
    <property type="entry name" value="Arg_catab_AstE"/>
    <property type="match status" value="1"/>
</dbReference>
<evidence type="ECO:0000256" key="4">
    <source>
        <dbReference type="ARBA" id="ARBA00022833"/>
    </source>
</evidence>
<evidence type="ECO:0000313" key="10">
    <source>
        <dbReference type="Proteomes" id="UP001234343"/>
    </source>
</evidence>
<feature type="domain" description="AstE/AspA barrel-sandwich hybrid" evidence="7">
    <location>
        <begin position="263"/>
        <end position="336"/>
    </location>
</feature>
<comment type="catalytic activity">
    <reaction evidence="5">
        <text>N-succinyl-L-glutamate + H2O = L-glutamate + succinate</text>
        <dbReference type="Rhea" id="RHEA:15169"/>
        <dbReference type="ChEBI" id="CHEBI:15377"/>
        <dbReference type="ChEBI" id="CHEBI:29985"/>
        <dbReference type="ChEBI" id="CHEBI:30031"/>
        <dbReference type="ChEBI" id="CHEBI:58763"/>
        <dbReference type="EC" id="3.5.1.96"/>
    </reaction>
</comment>
<feature type="active site" evidence="5">
    <location>
        <position position="223"/>
    </location>
</feature>
<sequence>MQNIITSQGFLALSRQQPEMFDHSTSFTLANNTRVTVHAPGIIEFVPSHSATKAIVLSCGVHGNETAPIEILDDLVQGLLNGNLQCQQSVLVLFGNLPAMDIGERFVEENMNRLFSGAHSQAPGLVNDERRRALQLEQHIEHFYAAQSSVETRIHYDLHTAIRASKNEKFAVYPLLHGRNHSRSQLAFMAACGVKTILLSESPTTTFSYFSSTAFNAHAFTVELGKVRPFGQNDMTRFAEAKAALLALVCDRDYQPPSISLDDLLIYRVNQVINKQHADFQLHFSDDTANFTDYKAGQVLASETQRQYVAQQDGEAIVFPNASVAIGQRALLTVVPTTIESLDD</sequence>
<dbReference type="RefSeq" id="WP_289365647.1">
    <property type="nucleotide sequence ID" value="NZ_JAUCBP010000007.1"/>
</dbReference>
<feature type="binding site" evidence="5">
    <location>
        <position position="159"/>
    </location>
    <ligand>
        <name>Zn(2+)</name>
        <dbReference type="ChEBI" id="CHEBI:29105"/>
    </ligand>
</feature>